<gene>
    <name evidence="2" type="ORF">QWZ14_09735</name>
</gene>
<organism evidence="2 3">
    <name type="scientific">Paeniroseomonas aquatica</name>
    <dbReference type="NCBI Taxonomy" id="373043"/>
    <lineage>
        <taxon>Bacteria</taxon>
        <taxon>Pseudomonadati</taxon>
        <taxon>Pseudomonadota</taxon>
        <taxon>Alphaproteobacteria</taxon>
        <taxon>Acetobacterales</taxon>
        <taxon>Acetobacteraceae</taxon>
        <taxon>Paeniroseomonas</taxon>
    </lineage>
</organism>
<evidence type="ECO:0000259" key="1">
    <source>
        <dbReference type="Pfam" id="PF03886"/>
    </source>
</evidence>
<accession>A0ABT8A4Y9</accession>
<keyword evidence="3" id="KW-1185">Reference proteome</keyword>
<dbReference type="Gene3D" id="3.40.50.10610">
    <property type="entry name" value="ABC-type transport auxiliary lipoprotein component"/>
    <property type="match status" value="1"/>
</dbReference>
<feature type="domain" description="ABC-type transport auxiliary lipoprotein component" evidence="1">
    <location>
        <begin position="38"/>
        <end position="201"/>
    </location>
</feature>
<dbReference type="EMBL" id="JAUFPN010000108">
    <property type="protein sequence ID" value="MDN3564644.1"/>
    <property type="molecule type" value="Genomic_DNA"/>
</dbReference>
<name>A0ABT8A4Y9_9PROT</name>
<dbReference type="PROSITE" id="PS51257">
    <property type="entry name" value="PROKAR_LIPOPROTEIN"/>
    <property type="match status" value="1"/>
</dbReference>
<comment type="caution">
    <text evidence="2">The sequence shown here is derived from an EMBL/GenBank/DDBJ whole genome shotgun (WGS) entry which is preliminary data.</text>
</comment>
<evidence type="ECO:0000313" key="3">
    <source>
        <dbReference type="Proteomes" id="UP001529369"/>
    </source>
</evidence>
<sequence>MTPVATRRTLLRTMPLAAALAGCSVLPDRPYQEVQRFALAPERPQRATPARGAPVLLVRTLRAAPGLDVRGLRLLGADGQITTEYWQEWAAPPADLAEEALRRWLAASGRFSAVTLPGSRLRSDLVLEAELIRLQAEPGSGLGRAALSVLALAEAQSGSGEARILGQFLAEGAAPLARQGSKVRAADAATAMSAALGLALAQVEQRLAGLPAPRRVA</sequence>
<evidence type="ECO:0000313" key="2">
    <source>
        <dbReference type="EMBL" id="MDN3564644.1"/>
    </source>
</evidence>
<keyword evidence="2" id="KW-0449">Lipoprotein</keyword>
<dbReference type="SUPFAM" id="SSF159594">
    <property type="entry name" value="XCC0632-like"/>
    <property type="match status" value="1"/>
</dbReference>
<dbReference type="InterPro" id="IPR005586">
    <property type="entry name" value="ABC_trans_aux"/>
</dbReference>
<proteinExistence type="predicted"/>
<dbReference type="Pfam" id="PF03886">
    <property type="entry name" value="ABC_trans_aux"/>
    <property type="match status" value="1"/>
</dbReference>
<protein>
    <submittedName>
        <fullName evidence="2">ABC-type transport auxiliary lipoprotein family protein</fullName>
    </submittedName>
</protein>
<dbReference type="RefSeq" id="WP_290316449.1">
    <property type="nucleotide sequence ID" value="NZ_JAUFPN010000108.1"/>
</dbReference>
<reference evidence="3" key="1">
    <citation type="journal article" date="2019" name="Int. J. Syst. Evol. Microbiol.">
        <title>The Global Catalogue of Microorganisms (GCM) 10K type strain sequencing project: providing services to taxonomists for standard genome sequencing and annotation.</title>
        <authorList>
            <consortium name="The Broad Institute Genomics Platform"/>
            <consortium name="The Broad Institute Genome Sequencing Center for Infectious Disease"/>
            <person name="Wu L."/>
            <person name="Ma J."/>
        </authorList>
    </citation>
    <scope>NUCLEOTIDE SEQUENCE [LARGE SCALE GENOMIC DNA]</scope>
    <source>
        <strain evidence="3">CECT 7131</strain>
    </source>
</reference>
<dbReference type="Proteomes" id="UP001529369">
    <property type="component" value="Unassembled WGS sequence"/>
</dbReference>